<dbReference type="Pfam" id="PF00773">
    <property type="entry name" value="RNB"/>
    <property type="match status" value="1"/>
</dbReference>
<evidence type="ECO:0000256" key="7">
    <source>
        <dbReference type="ARBA" id="ARBA00022884"/>
    </source>
</evidence>
<dbReference type="Gene3D" id="2.40.50.140">
    <property type="entry name" value="Nucleic acid-binding proteins"/>
    <property type="match status" value="2"/>
</dbReference>
<keyword evidence="6 8" id="KW-0269">Exonuclease</keyword>
<keyword evidence="3 8" id="KW-0963">Cytoplasm</keyword>
<dbReference type="GO" id="GO:0006402">
    <property type="term" value="P:mRNA catabolic process"/>
    <property type="evidence" value="ECO:0007669"/>
    <property type="project" value="TreeGrafter"/>
</dbReference>
<evidence type="ECO:0000313" key="11">
    <source>
        <dbReference type="Proteomes" id="UP000605253"/>
    </source>
</evidence>
<dbReference type="GO" id="GO:0005829">
    <property type="term" value="C:cytosol"/>
    <property type="evidence" value="ECO:0007669"/>
    <property type="project" value="TreeGrafter"/>
</dbReference>
<dbReference type="SMART" id="SM00316">
    <property type="entry name" value="S1"/>
    <property type="match status" value="1"/>
</dbReference>
<dbReference type="Pfam" id="PF00575">
    <property type="entry name" value="S1"/>
    <property type="match status" value="1"/>
</dbReference>
<evidence type="ECO:0000256" key="5">
    <source>
        <dbReference type="ARBA" id="ARBA00022801"/>
    </source>
</evidence>
<dbReference type="InterPro" id="IPR011805">
    <property type="entry name" value="RNase_R"/>
</dbReference>
<evidence type="ECO:0000256" key="2">
    <source>
        <dbReference type="ARBA" id="ARBA00004496"/>
    </source>
</evidence>
<dbReference type="GO" id="GO:0008859">
    <property type="term" value="F:exoribonuclease II activity"/>
    <property type="evidence" value="ECO:0007669"/>
    <property type="project" value="UniProtKB-UniRule"/>
</dbReference>
<dbReference type="PROSITE" id="PS50126">
    <property type="entry name" value="S1"/>
    <property type="match status" value="1"/>
</dbReference>
<dbReference type="EC" id="3.1.13.1" evidence="8"/>
<dbReference type="AlphaFoldDB" id="A0A917CZ91"/>
<reference evidence="10" key="2">
    <citation type="submission" date="2020-09" db="EMBL/GenBank/DDBJ databases">
        <authorList>
            <person name="Sun Q."/>
            <person name="Zhou Y."/>
        </authorList>
    </citation>
    <scope>NUCLEOTIDE SEQUENCE</scope>
    <source>
        <strain evidence="10">CGMCC 1.12181</strain>
    </source>
</reference>
<keyword evidence="11" id="KW-1185">Reference proteome</keyword>
<dbReference type="InterPro" id="IPR022966">
    <property type="entry name" value="RNase_II/R_CS"/>
</dbReference>
<dbReference type="InterPro" id="IPR012340">
    <property type="entry name" value="NA-bd_OB-fold"/>
</dbReference>
<dbReference type="PANTHER" id="PTHR23355:SF9">
    <property type="entry name" value="DIS3-LIKE EXONUCLEASE 2"/>
    <property type="match status" value="1"/>
</dbReference>
<evidence type="ECO:0000256" key="6">
    <source>
        <dbReference type="ARBA" id="ARBA00022839"/>
    </source>
</evidence>
<name>A0A917CZ91_9GAMM</name>
<evidence type="ECO:0000256" key="4">
    <source>
        <dbReference type="ARBA" id="ARBA00022722"/>
    </source>
</evidence>
<reference evidence="10" key="1">
    <citation type="journal article" date="2014" name="Int. J. Syst. Evol. Microbiol.">
        <title>Complete genome sequence of Corynebacterium casei LMG S-19264T (=DSM 44701T), isolated from a smear-ripened cheese.</title>
        <authorList>
            <consortium name="US DOE Joint Genome Institute (JGI-PGF)"/>
            <person name="Walter F."/>
            <person name="Albersmeier A."/>
            <person name="Kalinowski J."/>
            <person name="Ruckert C."/>
        </authorList>
    </citation>
    <scope>NUCLEOTIDE SEQUENCE</scope>
    <source>
        <strain evidence="10">CGMCC 1.12181</strain>
    </source>
</reference>
<dbReference type="InterPro" id="IPR003029">
    <property type="entry name" value="S1_domain"/>
</dbReference>
<dbReference type="PANTHER" id="PTHR23355">
    <property type="entry name" value="RIBONUCLEASE"/>
    <property type="match status" value="1"/>
</dbReference>
<dbReference type="SMART" id="SM00955">
    <property type="entry name" value="RNB"/>
    <property type="match status" value="1"/>
</dbReference>
<evidence type="ECO:0000256" key="3">
    <source>
        <dbReference type="ARBA" id="ARBA00022490"/>
    </source>
</evidence>
<dbReference type="PROSITE" id="PS01175">
    <property type="entry name" value="RIBONUCLEASE_II"/>
    <property type="match status" value="1"/>
</dbReference>
<dbReference type="InterPro" id="IPR001900">
    <property type="entry name" value="RNase_II/R"/>
</dbReference>
<dbReference type="SMART" id="SM00357">
    <property type="entry name" value="CSP"/>
    <property type="match status" value="1"/>
</dbReference>
<dbReference type="Pfam" id="PF17876">
    <property type="entry name" value="CSD2"/>
    <property type="match status" value="1"/>
</dbReference>
<gene>
    <name evidence="8 10" type="primary">rnr</name>
    <name evidence="10" type="ORF">GCM10011365_23430</name>
</gene>
<evidence type="ECO:0000256" key="1">
    <source>
        <dbReference type="ARBA" id="ARBA00001849"/>
    </source>
</evidence>
<comment type="caution">
    <text evidence="10">The sequence shown here is derived from an EMBL/GenBank/DDBJ whole genome shotgun (WGS) entry which is preliminary data.</text>
</comment>
<dbReference type="InterPro" id="IPR040476">
    <property type="entry name" value="CSD2"/>
</dbReference>
<comment type="catalytic activity">
    <reaction evidence="1 8">
        <text>Exonucleolytic cleavage in the 3'- to 5'-direction to yield nucleoside 5'-phosphates.</text>
        <dbReference type="EC" id="3.1.13.1"/>
    </reaction>
</comment>
<feature type="domain" description="S1 motif" evidence="9">
    <location>
        <begin position="653"/>
        <end position="734"/>
    </location>
</feature>
<accession>A0A917CZ91</accession>
<proteinExistence type="inferred from homology"/>
<dbReference type="GO" id="GO:0003723">
    <property type="term" value="F:RNA binding"/>
    <property type="evidence" value="ECO:0007669"/>
    <property type="project" value="UniProtKB-UniRule"/>
</dbReference>
<dbReference type="InterPro" id="IPR004476">
    <property type="entry name" value="RNase_II/RNase_R"/>
</dbReference>
<dbReference type="InterPro" id="IPR011129">
    <property type="entry name" value="CSD"/>
</dbReference>
<dbReference type="Proteomes" id="UP000605253">
    <property type="component" value="Unassembled WGS sequence"/>
</dbReference>
<comment type="similarity">
    <text evidence="8">Belongs to the RNR ribonuclease family. RNase R subfamily.</text>
</comment>
<dbReference type="NCBIfam" id="TIGR02063">
    <property type="entry name" value="RNase_R"/>
    <property type="match status" value="1"/>
</dbReference>
<dbReference type="InterPro" id="IPR013223">
    <property type="entry name" value="RNase_B_OB_dom"/>
</dbReference>
<dbReference type="NCBIfam" id="TIGR00358">
    <property type="entry name" value="3_prime_RNase"/>
    <property type="match status" value="1"/>
</dbReference>
<keyword evidence="7 8" id="KW-0694">RNA-binding</keyword>
<dbReference type="HAMAP" id="MF_01895">
    <property type="entry name" value="RNase_R"/>
    <property type="match status" value="1"/>
</dbReference>
<keyword evidence="4 8" id="KW-0540">Nuclease</keyword>
<protein>
    <recommendedName>
        <fullName evidence="8">Ribonuclease R</fullName>
        <shortName evidence="8">RNase R</shortName>
        <ecNumber evidence="8">3.1.13.1</ecNumber>
    </recommendedName>
</protein>
<organism evidence="10 11">
    <name type="scientific">Marinicella pacifica</name>
    <dbReference type="NCBI Taxonomy" id="1171543"/>
    <lineage>
        <taxon>Bacteria</taxon>
        <taxon>Pseudomonadati</taxon>
        <taxon>Pseudomonadota</taxon>
        <taxon>Gammaproteobacteria</taxon>
        <taxon>Lysobacterales</taxon>
        <taxon>Marinicellaceae</taxon>
        <taxon>Marinicella</taxon>
    </lineage>
</organism>
<dbReference type="Pfam" id="PF08206">
    <property type="entry name" value="OB_RNB"/>
    <property type="match status" value="1"/>
</dbReference>
<evidence type="ECO:0000259" key="9">
    <source>
        <dbReference type="PROSITE" id="PS50126"/>
    </source>
</evidence>
<evidence type="ECO:0000313" key="10">
    <source>
        <dbReference type="EMBL" id="GGG01540.1"/>
    </source>
</evidence>
<comment type="function">
    <text evidence="8">3'-5' exoribonuclease that releases 5'-nucleoside monophosphates and is involved in maturation of structured RNAs.</text>
</comment>
<comment type="subcellular location">
    <subcellularLocation>
        <location evidence="2 8">Cytoplasm</location>
    </subcellularLocation>
</comment>
<sequence>MRSIERVFGCYNMAMKNPFNINDPEFAAQAKKYDHPIPSRSALMNFLDGEKKFLKQDAIADKIGIQNEQQMAGLEARLRSMVRDGQLIQNRRGGYGVRKKLQLIQGRVSAHADGFGFLVSDELDYDAFITPRQMRMVMDGDVVVADVQVSDAKAKKSEAFIVEVIKRAHTTVAGKLIHEEGLAYLKADNNSIDNIMVPNESLHGAQNNDYVIVNIKKYPYQNRPAFGEVIAVLGQQLNHELSMQLTIVSESLPHEWPAEVEKIRDTIPKDVDYKALGPHKDIREIPLITIDGEDSRDFDDAVYVEPTNNGYKLLVAIADVSHYVKPDSVLDREAYHRGTSVYFPGKVIPMLPLELSNGICSLNPDQDRLSMVCEMHIDGAGEVQSYEFYRGLMRSHARCTYNDVWQFLDTNKNPNQWSKKVTESLTHQYRLYHILQQQKHARGGIEFHSTDVNIHIGEDGMVDDIQQYERNDAHKLIENFMIAANVCAARFLEKHKMPAAFRCHNPPPETKVKDLLAFLKGLGIRPDFKEDPTPKDFTRLLDKIQHREDADLIEQVMLRSQSLATYEAENCGHFGLALSHYAHFTSPIRRYPDLMVHRAINHIVYHKNKPYFYSHEQAAERCEQCSMTERRAEKASREVDARLKCLFMQQFVGDTMAGKVSGVTRFGLFVQLEQYQVDGLIHVTSLPNDYYQFDPVKHQLVGERSGTRFRLTDKLNIKIAHVDVDDRKIDFEFVGKA</sequence>
<dbReference type="InterPro" id="IPR050180">
    <property type="entry name" value="RNR_Ribonuclease"/>
</dbReference>
<dbReference type="EMBL" id="BMEO01000014">
    <property type="protein sequence ID" value="GGG01540.1"/>
    <property type="molecule type" value="Genomic_DNA"/>
</dbReference>
<evidence type="ECO:0000256" key="8">
    <source>
        <dbReference type="HAMAP-Rule" id="MF_01895"/>
    </source>
</evidence>
<keyword evidence="5 8" id="KW-0378">Hydrolase</keyword>
<dbReference type="SUPFAM" id="SSF50249">
    <property type="entry name" value="Nucleic acid-binding proteins"/>
    <property type="match status" value="4"/>
</dbReference>
<dbReference type="CDD" id="cd04471">
    <property type="entry name" value="S1_RNase_R"/>
    <property type="match status" value="1"/>
</dbReference>